<sequence>MFFPVFLQHIKPVRAPILLRVMCRPTIHREGESGAVVFVVFQYYKILCLVTGCIMASFSSYYRLFLLYSVSEFNELKRTHFQIVSLLCLVIFTSFSVFYREVKQQRCS</sequence>
<organism evidence="2">
    <name type="scientific">Anopheles braziliensis</name>
    <dbReference type="NCBI Taxonomy" id="58242"/>
    <lineage>
        <taxon>Eukaryota</taxon>
        <taxon>Metazoa</taxon>
        <taxon>Ecdysozoa</taxon>
        <taxon>Arthropoda</taxon>
        <taxon>Hexapoda</taxon>
        <taxon>Insecta</taxon>
        <taxon>Pterygota</taxon>
        <taxon>Neoptera</taxon>
        <taxon>Endopterygota</taxon>
        <taxon>Diptera</taxon>
        <taxon>Nematocera</taxon>
        <taxon>Culicoidea</taxon>
        <taxon>Culicidae</taxon>
        <taxon>Anophelinae</taxon>
        <taxon>Anopheles</taxon>
    </lineage>
</organism>
<proteinExistence type="predicted"/>
<evidence type="ECO:0000256" key="1">
    <source>
        <dbReference type="SAM" id="Phobius"/>
    </source>
</evidence>
<protein>
    <submittedName>
        <fullName evidence="2">Putative secreted peptide</fullName>
    </submittedName>
</protein>
<dbReference type="AlphaFoldDB" id="A0A2M3ZU73"/>
<feature type="transmembrane region" description="Helical" evidence="1">
    <location>
        <begin position="79"/>
        <end position="99"/>
    </location>
</feature>
<accession>A0A2M3ZU73</accession>
<feature type="transmembrane region" description="Helical" evidence="1">
    <location>
        <begin position="34"/>
        <end position="59"/>
    </location>
</feature>
<keyword evidence="1" id="KW-0472">Membrane</keyword>
<keyword evidence="1" id="KW-0812">Transmembrane</keyword>
<name>A0A2M3ZU73_9DIPT</name>
<keyword evidence="1" id="KW-1133">Transmembrane helix</keyword>
<reference evidence="2" key="1">
    <citation type="submission" date="2018-01" db="EMBL/GenBank/DDBJ databases">
        <title>An insight into the sialome of Amazonian anophelines.</title>
        <authorList>
            <person name="Ribeiro J.M."/>
            <person name="Scarpassa V."/>
            <person name="Calvo E."/>
        </authorList>
    </citation>
    <scope>NUCLEOTIDE SEQUENCE</scope>
    <source>
        <tissue evidence="2">Salivary glands</tissue>
    </source>
</reference>
<dbReference type="EMBL" id="GGFM01011332">
    <property type="protein sequence ID" value="MBW32083.1"/>
    <property type="molecule type" value="Transcribed_RNA"/>
</dbReference>
<evidence type="ECO:0000313" key="2">
    <source>
        <dbReference type="EMBL" id="MBW32083.1"/>
    </source>
</evidence>